<dbReference type="InterPro" id="IPR000362">
    <property type="entry name" value="Fumarate_lyase_fam"/>
</dbReference>
<dbReference type="Gene3D" id="1.20.200.10">
    <property type="entry name" value="Fumarase/aspartase (Central domain)"/>
    <property type="match status" value="1"/>
</dbReference>
<evidence type="ECO:0000256" key="8">
    <source>
        <dbReference type="ARBA" id="ARBA00024477"/>
    </source>
</evidence>
<organism evidence="16 17">
    <name type="scientific">Tumebacillus lacus</name>
    <dbReference type="NCBI Taxonomy" id="2995335"/>
    <lineage>
        <taxon>Bacteria</taxon>
        <taxon>Bacillati</taxon>
        <taxon>Bacillota</taxon>
        <taxon>Bacilli</taxon>
        <taxon>Bacillales</taxon>
        <taxon>Alicyclobacillaceae</taxon>
        <taxon>Tumebacillus</taxon>
    </lineage>
</organism>
<comment type="caution">
    <text evidence="16">The sequence shown here is derived from an EMBL/GenBank/DDBJ whole genome shotgun (WGS) entry which is preliminary data.</text>
</comment>
<keyword evidence="6 13" id="KW-0658">Purine biosynthesis</keyword>
<dbReference type="InterPro" id="IPR047136">
    <property type="entry name" value="PurB_bact"/>
</dbReference>
<comment type="catalytic activity">
    <reaction evidence="11">
        <text>N(6)-(1,2-dicarboxyethyl)-AMP = fumarate + AMP</text>
        <dbReference type="Rhea" id="RHEA:16853"/>
        <dbReference type="ChEBI" id="CHEBI:29806"/>
        <dbReference type="ChEBI" id="CHEBI:57567"/>
        <dbReference type="ChEBI" id="CHEBI:456215"/>
        <dbReference type="EC" id="4.3.2.2"/>
    </reaction>
    <physiologicalReaction direction="left-to-right" evidence="11">
        <dbReference type="Rhea" id="RHEA:16854"/>
    </physiologicalReaction>
</comment>
<evidence type="ECO:0000256" key="10">
    <source>
        <dbReference type="ARBA" id="ARBA00030717"/>
    </source>
</evidence>
<dbReference type="Gene3D" id="1.10.40.30">
    <property type="entry name" value="Fumarase/aspartase (C-terminal domain)"/>
    <property type="match status" value="1"/>
</dbReference>
<dbReference type="Pfam" id="PF00206">
    <property type="entry name" value="Lyase_1"/>
    <property type="match status" value="1"/>
</dbReference>
<dbReference type="NCBIfam" id="TIGR00928">
    <property type="entry name" value="purB"/>
    <property type="match status" value="1"/>
</dbReference>
<name>A0ABT3X4Z5_9BACL</name>
<keyword evidence="17" id="KW-1185">Reference proteome</keyword>
<accession>A0ABT3X4Z5</accession>
<evidence type="ECO:0000256" key="4">
    <source>
        <dbReference type="ARBA" id="ARBA00012339"/>
    </source>
</evidence>
<dbReference type="EC" id="4.3.2.2" evidence="4 12"/>
<evidence type="ECO:0000259" key="14">
    <source>
        <dbReference type="Pfam" id="PF00206"/>
    </source>
</evidence>
<evidence type="ECO:0000259" key="15">
    <source>
        <dbReference type="Pfam" id="PF08328"/>
    </source>
</evidence>
<dbReference type="InterPro" id="IPR024083">
    <property type="entry name" value="Fumarase/histidase_N"/>
</dbReference>
<evidence type="ECO:0000256" key="2">
    <source>
        <dbReference type="ARBA" id="ARBA00004734"/>
    </source>
</evidence>
<dbReference type="Gene3D" id="1.10.275.10">
    <property type="entry name" value="Fumarase/aspartase (N-terminal domain)"/>
    <property type="match status" value="1"/>
</dbReference>
<evidence type="ECO:0000313" key="17">
    <source>
        <dbReference type="Proteomes" id="UP001208017"/>
    </source>
</evidence>
<comment type="catalytic activity">
    <reaction evidence="8">
        <text>(2S)-2-[5-amino-1-(5-phospho-beta-D-ribosyl)imidazole-4-carboxamido]succinate = 5-amino-1-(5-phospho-beta-D-ribosyl)imidazole-4-carboxamide + fumarate</text>
        <dbReference type="Rhea" id="RHEA:23920"/>
        <dbReference type="ChEBI" id="CHEBI:29806"/>
        <dbReference type="ChEBI" id="CHEBI:58443"/>
        <dbReference type="ChEBI" id="CHEBI:58475"/>
        <dbReference type="EC" id="4.3.2.2"/>
    </reaction>
    <physiologicalReaction direction="left-to-right" evidence="8">
        <dbReference type="Rhea" id="RHEA:23921"/>
    </physiologicalReaction>
</comment>
<dbReference type="Proteomes" id="UP001208017">
    <property type="component" value="Unassembled WGS sequence"/>
</dbReference>
<dbReference type="InterPro" id="IPR013539">
    <property type="entry name" value="PurB_C"/>
</dbReference>
<evidence type="ECO:0000256" key="7">
    <source>
        <dbReference type="ARBA" id="ARBA00023239"/>
    </source>
</evidence>
<proteinExistence type="inferred from homology"/>
<dbReference type="Pfam" id="PF08328">
    <property type="entry name" value="ASL_C"/>
    <property type="match status" value="1"/>
</dbReference>
<dbReference type="NCBIfam" id="NF006764">
    <property type="entry name" value="PRK09285.1"/>
    <property type="match status" value="1"/>
</dbReference>
<protein>
    <recommendedName>
        <fullName evidence="5 12">Adenylosuccinate lyase</fullName>
        <shortName evidence="13">ASL</shortName>
        <ecNumber evidence="4 12">4.3.2.2</ecNumber>
    </recommendedName>
    <alternativeName>
        <fullName evidence="10 13">Adenylosuccinase</fullName>
    </alternativeName>
</protein>
<evidence type="ECO:0000256" key="3">
    <source>
        <dbReference type="ARBA" id="ARBA00008273"/>
    </source>
</evidence>
<feature type="domain" description="Fumarate lyase N-terminal" evidence="14">
    <location>
        <begin position="11"/>
        <end position="306"/>
    </location>
</feature>
<gene>
    <name evidence="16" type="primary">purB</name>
    <name evidence="16" type="ORF">OS242_16150</name>
</gene>
<evidence type="ECO:0000256" key="5">
    <source>
        <dbReference type="ARBA" id="ARBA00017058"/>
    </source>
</evidence>
<dbReference type="GO" id="GO:0016829">
    <property type="term" value="F:lyase activity"/>
    <property type="evidence" value="ECO:0007669"/>
    <property type="project" value="UniProtKB-KW"/>
</dbReference>
<dbReference type="PANTHER" id="PTHR43411:SF1">
    <property type="entry name" value="ADENYLOSUCCINATE LYASE"/>
    <property type="match status" value="1"/>
</dbReference>
<dbReference type="InterPro" id="IPR020557">
    <property type="entry name" value="Fumarate_lyase_CS"/>
</dbReference>
<comment type="similarity">
    <text evidence="3 13">Belongs to the lyase 1 family. Adenylosuccinate lyase subfamily.</text>
</comment>
<evidence type="ECO:0000256" key="6">
    <source>
        <dbReference type="ARBA" id="ARBA00022755"/>
    </source>
</evidence>
<dbReference type="RefSeq" id="WP_267152731.1">
    <property type="nucleotide sequence ID" value="NZ_JAPMLT010000011.1"/>
</dbReference>
<evidence type="ECO:0000313" key="16">
    <source>
        <dbReference type="EMBL" id="MCX7571481.1"/>
    </source>
</evidence>
<dbReference type="InterPro" id="IPR008948">
    <property type="entry name" value="L-Aspartase-like"/>
</dbReference>
<evidence type="ECO:0000256" key="12">
    <source>
        <dbReference type="NCBIfam" id="TIGR00928"/>
    </source>
</evidence>
<sequence length="453" mass="50241">MTIKSISPLDGRYESNVAVLGDYFSEWALLKYRVVVEVEWLIKMAATPEIPEVRAFTDAEIALLRGIADSFDEAASLRIKEIESVTKHDVKAVEYFIKEQLKESSLADVMEFVHFACTSEDINNLSHALMIKGGIVDVWLPMAEKFVAAVAALADETKEVSMLARTHGQPASPTTIGKELAVFVYRWQRQLRQVRGLEYLGKFNGAVGNFNAHTSAYPDAPWEEIASSFVEGLGLTYNPLTTQIESHDYLAEAFHVLMRFNNIAMDFDRDVWQYISLGYFKQKTVAGEIGSSTMPHKVNPINFENSEANLGIANATLDHLANKLPISRLQRDLTDSSALRNMGVGIAHSYLALQAALRGLGQLTVNHAALEADLASTWEVLAEPVQTVMRKEGHENPYEQLKELTRGAAITPEAMRAFISGLDLPEADKSRLQAMTPASYVGIASQLVRHIQK</sequence>
<dbReference type="PRINTS" id="PR00149">
    <property type="entry name" value="FUMRATELYASE"/>
</dbReference>
<feature type="domain" description="Adenylosuccinate lyase PurB C-terminal" evidence="15">
    <location>
        <begin position="327"/>
        <end position="441"/>
    </location>
</feature>
<reference evidence="16 17" key="1">
    <citation type="submission" date="2022-11" db="EMBL/GenBank/DDBJ databases">
        <title>Study of microbial diversity in lake waters.</title>
        <authorList>
            <person name="Zhang J."/>
        </authorList>
    </citation>
    <scope>NUCLEOTIDE SEQUENCE [LARGE SCALE GENOMIC DNA]</scope>
    <source>
        <strain evidence="16 17">DT12</strain>
    </source>
</reference>
<evidence type="ECO:0000256" key="13">
    <source>
        <dbReference type="RuleBase" id="RU361172"/>
    </source>
</evidence>
<dbReference type="EMBL" id="JAPMLT010000011">
    <property type="protein sequence ID" value="MCX7571481.1"/>
    <property type="molecule type" value="Genomic_DNA"/>
</dbReference>
<dbReference type="InterPro" id="IPR004769">
    <property type="entry name" value="Pur_lyase"/>
</dbReference>
<comment type="pathway">
    <text evidence="1 13">Purine metabolism; IMP biosynthesis via de novo pathway; 5-amino-1-(5-phospho-D-ribosyl)imidazole-4-carboxamide from 5-amino-1-(5-phospho-D-ribosyl)imidazole-4-carboxylate: step 2/2.</text>
</comment>
<comment type="function">
    <text evidence="9">Catalyzes two reactions in de novo purine nucleotide biosynthesis. Catalyzes the breakdown of 5-aminoimidazole- (N-succinylocarboxamide) ribotide (SAICAR or 2-[5-amino-1-(5-phospho-beta-D-ribosyl)imidazole-4-carboxamido]succinate) to 5-aminoimidazole-4-carboxamide ribotide (AICAR or 5-amino-1-(5-phospho-beta-D-ribosyl)imidazole-4-carboxamide) and fumarate, and of adenylosuccinate (ADS or N(6)-(1,2-dicarboxyethyl)-AMP) to adenosine monophosphate (AMP) and fumarate.</text>
</comment>
<dbReference type="InterPro" id="IPR022761">
    <property type="entry name" value="Fumarate_lyase_N"/>
</dbReference>
<dbReference type="CDD" id="cd01598">
    <property type="entry name" value="PurB"/>
    <property type="match status" value="1"/>
</dbReference>
<evidence type="ECO:0000256" key="9">
    <source>
        <dbReference type="ARBA" id="ARBA00025012"/>
    </source>
</evidence>
<comment type="pathway">
    <text evidence="2 13">Purine metabolism; AMP biosynthesis via de novo pathway; AMP from IMP: step 2/2.</text>
</comment>
<evidence type="ECO:0000256" key="1">
    <source>
        <dbReference type="ARBA" id="ARBA00004706"/>
    </source>
</evidence>
<dbReference type="PANTHER" id="PTHR43411">
    <property type="entry name" value="ADENYLOSUCCINATE LYASE"/>
    <property type="match status" value="1"/>
</dbReference>
<dbReference type="PROSITE" id="PS00163">
    <property type="entry name" value="FUMARATE_LYASES"/>
    <property type="match status" value="1"/>
</dbReference>
<dbReference type="SUPFAM" id="SSF48557">
    <property type="entry name" value="L-aspartase-like"/>
    <property type="match status" value="1"/>
</dbReference>
<keyword evidence="7 13" id="KW-0456">Lyase</keyword>
<evidence type="ECO:0000256" key="11">
    <source>
        <dbReference type="ARBA" id="ARBA00049115"/>
    </source>
</evidence>